<accession>A0A7X5YFI1</accession>
<dbReference type="EMBL" id="JAATLI010000015">
    <property type="protein sequence ID" value="NJC20164.1"/>
    <property type="molecule type" value="Genomic_DNA"/>
</dbReference>
<name>A0A7X5YFI1_9BACT</name>
<evidence type="ECO:0000313" key="1">
    <source>
        <dbReference type="EMBL" id="NJC20164.1"/>
    </source>
</evidence>
<dbReference type="Proteomes" id="UP000576368">
    <property type="component" value="Unassembled WGS sequence"/>
</dbReference>
<organism evidence="1 2">
    <name type="scientific">Butyricimonas paravirosa</name>
    <dbReference type="NCBI Taxonomy" id="1472417"/>
    <lineage>
        <taxon>Bacteria</taxon>
        <taxon>Pseudomonadati</taxon>
        <taxon>Bacteroidota</taxon>
        <taxon>Bacteroidia</taxon>
        <taxon>Bacteroidales</taxon>
        <taxon>Odoribacteraceae</taxon>
        <taxon>Butyricimonas</taxon>
    </lineage>
</organism>
<proteinExistence type="predicted"/>
<evidence type="ECO:0000313" key="2">
    <source>
        <dbReference type="Proteomes" id="UP000576368"/>
    </source>
</evidence>
<dbReference type="RefSeq" id="WP_158571953.1">
    <property type="nucleotide sequence ID" value="NZ_BMPA01000014.1"/>
</dbReference>
<comment type="caution">
    <text evidence="1">The sequence shown here is derived from an EMBL/GenBank/DDBJ whole genome shotgun (WGS) entry which is preliminary data.</text>
</comment>
<sequence length="45" mass="5021">MNSFYCMAGNCNIMRSTSVVMSMKIGDTLASLSVQVRYIFAHERG</sequence>
<protein>
    <submittedName>
        <fullName evidence="1">Uncharacterized protein</fullName>
    </submittedName>
</protein>
<gene>
    <name evidence="1" type="ORF">GGR15_003807</name>
</gene>
<reference evidence="1 2" key="1">
    <citation type="submission" date="2020-03" db="EMBL/GenBank/DDBJ databases">
        <title>Genomic Encyclopedia of Type Strains, Phase IV (KMG-IV): sequencing the most valuable type-strain genomes for metagenomic binning, comparative biology and taxonomic classification.</title>
        <authorList>
            <person name="Goeker M."/>
        </authorList>
    </citation>
    <scope>NUCLEOTIDE SEQUENCE [LARGE SCALE GENOMIC DNA]</scope>
    <source>
        <strain evidence="1 2">DSM 105722</strain>
    </source>
</reference>
<dbReference type="AlphaFoldDB" id="A0A7X5YFI1"/>